<evidence type="ECO:0000256" key="1">
    <source>
        <dbReference type="ARBA" id="ARBA00022729"/>
    </source>
</evidence>
<reference evidence="4 5" key="1">
    <citation type="submission" date="2023-04" db="EMBL/GenBank/DDBJ databases">
        <title>Ottowia paracancer sp. nov., isolated from human stomach.</title>
        <authorList>
            <person name="Song Y."/>
        </authorList>
    </citation>
    <scope>NUCLEOTIDE SEQUENCE [LARGE SCALE GENOMIC DNA]</scope>
    <source>
        <strain evidence="4 5">10c7w1</strain>
    </source>
</reference>
<comment type="caution">
    <text evidence="4">The sequence shown here is derived from an EMBL/GenBank/DDBJ whole genome shotgun (WGS) entry which is preliminary data.</text>
</comment>
<sequence length="360" mass="37758">MRPALCSFLKKRPALCSFLKKRPALALLCLLTGPALAAGAAGSAPPAPSQPEDSYRNASGAALIGGAEHARALMEAANAAFMRQHPGVRLAFDGKGTSSAVPLLMHGRVLLAVMGRAMNDIERVPWRKTVGAEPLAVRVAHAALRPAGGLATHLGVYVHAGNPLPALSVEQLARMLSTGHPLGDFSHWSQLGLTGPQGQQRIAICATPEYTGFGDWLQKHVLQGRPLTAYAQQRSNSAALLECVAQNAGGVAVAALGMQREGVRAVPLLGLASGQPLQGTAQEVTAQDWPLARPLLVYVRRLPGQAADPLARDYLRFLLSPQGQALVAARSGGYLPLTPEQAQAELRKLDEAAPAAQKGD</sequence>
<dbReference type="InterPro" id="IPR050811">
    <property type="entry name" value="Phosphate_ABC_transporter"/>
</dbReference>
<protein>
    <submittedName>
        <fullName evidence="4">Substrate-binding domain-containing protein</fullName>
    </submittedName>
</protein>
<proteinExistence type="predicted"/>
<accession>A0AAW6RLJ3</accession>
<evidence type="ECO:0000313" key="5">
    <source>
        <dbReference type="Proteomes" id="UP001237156"/>
    </source>
</evidence>
<keyword evidence="5" id="KW-1185">Reference proteome</keyword>
<evidence type="ECO:0000259" key="3">
    <source>
        <dbReference type="Pfam" id="PF12849"/>
    </source>
</evidence>
<feature type="signal peptide" evidence="2">
    <location>
        <begin position="1"/>
        <end position="37"/>
    </location>
</feature>
<organism evidence="4 5">
    <name type="scientific">Ottowia cancrivicina</name>
    <dbReference type="NCBI Taxonomy" id="3040346"/>
    <lineage>
        <taxon>Bacteria</taxon>
        <taxon>Pseudomonadati</taxon>
        <taxon>Pseudomonadota</taxon>
        <taxon>Betaproteobacteria</taxon>
        <taxon>Burkholderiales</taxon>
        <taxon>Comamonadaceae</taxon>
        <taxon>Ottowia</taxon>
    </lineage>
</organism>
<name>A0AAW6RLJ3_9BURK</name>
<feature type="chain" id="PRO_5043891107" evidence="2">
    <location>
        <begin position="38"/>
        <end position="360"/>
    </location>
</feature>
<feature type="domain" description="PBP" evidence="3">
    <location>
        <begin position="62"/>
        <end position="321"/>
    </location>
</feature>
<dbReference type="Gene3D" id="3.40.190.10">
    <property type="entry name" value="Periplasmic binding protein-like II"/>
    <property type="match status" value="2"/>
</dbReference>
<evidence type="ECO:0000256" key="2">
    <source>
        <dbReference type="SAM" id="SignalP"/>
    </source>
</evidence>
<dbReference type="PANTHER" id="PTHR30570:SF6">
    <property type="entry name" value="PHOSPHATE-BINDING PROTEIN PSTS"/>
    <property type="match status" value="1"/>
</dbReference>
<keyword evidence="1 2" id="KW-0732">Signal</keyword>
<dbReference type="Proteomes" id="UP001237156">
    <property type="component" value="Unassembled WGS sequence"/>
</dbReference>
<dbReference type="AlphaFoldDB" id="A0AAW6RLJ3"/>
<dbReference type="PANTHER" id="PTHR30570">
    <property type="entry name" value="PERIPLASMIC PHOSPHATE BINDING COMPONENT OF PHOSPHATE ABC TRANSPORTER"/>
    <property type="match status" value="1"/>
</dbReference>
<dbReference type="InterPro" id="IPR024370">
    <property type="entry name" value="PBP_domain"/>
</dbReference>
<evidence type="ECO:0000313" key="4">
    <source>
        <dbReference type="EMBL" id="MDG9698230.1"/>
    </source>
</evidence>
<dbReference type="Pfam" id="PF12849">
    <property type="entry name" value="PBP_like_2"/>
    <property type="match status" value="1"/>
</dbReference>
<dbReference type="SUPFAM" id="SSF53850">
    <property type="entry name" value="Periplasmic binding protein-like II"/>
    <property type="match status" value="1"/>
</dbReference>
<gene>
    <name evidence="4" type="ORF">QB898_00580</name>
</gene>
<dbReference type="EMBL" id="JARVII010000001">
    <property type="protein sequence ID" value="MDG9698230.1"/>
    <property type="molecule type" value="Genomic_DNA"/>
</dbReference>
<dbReference type="RefSeq" id="WP_279523377.1">
    <property type="nucleotide sequence ID" value="NZ_JARVII010000001.1"/>
</dbReference>